<dbReference type="GO" id="GO:0016036">
    <property type="term" value="P:cellular response to phosphate starvation"/>
    <property type="evidence" value="ECO:0007669"/>
    <property type="project" value="TreeGrafter"/>
</dbReference>
<keyword evidence="10" id="KW-1185">Reference proteome</keyword>
<dbReference type="KEGG" id="dpte:113794239"/>
<comment type="subcellular location">
    <subcellularLocation>
        <location evidence="1">Membrane</location>
        <topology evidence="1">Multi-pass membrane protein</topology>
    </subcellularLocation>
</comment>
<dbReference type="InterPro" id="IPR004342">
    <property type="entry name" value="EXS_C"/>
</dbReference>
<dbReference type="OMA" id="IGVMFAH"/>
<dbReference type="OrthoDB" id="9970435at2759"/>
<evidence type="ECO:0000313" key="11">
    <source>
        <dbReference type="RefSeq" id="XP_027200147.1"/>
    </source>
</evidence>
<dbReference type="GO" id="GO:0005886">
    <property type="term" value="C:plasma membrane"/>
    <property type="evidence" value="ECO:0007669"/>
    <property type="project" value="TreeGrafter"/>
</dbReference>
<proteinExistence type="inferred from homology"/>
<dbReference type="AlphaFoldDB" id="A0A6P6Y3T4"/>
<evidence type="ECO:0000256" key="2">
    <source>
        <dbReference type="ARBA" id="ARBA00009665"/>
    </source>
</evidence>
<name>A0A6P6Y3T4_DERPT</name>
<evidence type="ECO:0000256" key="1">
    <source>
        <dbReference type="ARBA" id="ARBA00004141"/>
    </source>
</evidence>
<evidence type="ECO:0000259" key="8">
    <source>
        <dbReference type="PROSITE" id="PS51380"/>
    </source>
</evidence>
<feature type="transmembrane region" description="Helical" evidence="7">
    <location>
        <begin position="343"/>
        <end position="360"/>
    </location>
</feature>
<gene>
    <name evidence="11" type="primary">LOC113794239</name>
</gene>
<feature type="transmembrane region" description="Helical" evidence="7">
    <location>
        <begin position="318"/>
        <end position="336"/>
    </location>
</feature>
<feature type="transmembrane region" description="Helical" evidence="7">
    <location>
        <begin position="507"/>
        <end position="527"/>
    </location>
</feature>
<dbReference type="PANTHER" id="PTHR10783">
    <property type="entry name" value="XENOTROPIC AND POLYTROPIC RETROVIRUS RECEPTOR 1-RELATED"/>
    <property type="match status" value="1"/>
</dbReference>
<feature type="region of interest" description="Disordered" evidence="6">
    <location>
        <begin position="645"/>
        <end position="675"/>
    </location>
</feature>
<keyword evidence="4 7" id="KW-1133">Transmembrane helix</keyword>
<keyword evidence="5 7" id="KW-0472">Membrane</keyword>
<dbReference type="InterPro" id="IPR004331">
    <property type="entry name" value="SPX_dom"/>
</dbReference>
<dbReference type="GO" id="GO:0000822">
    <property type="term" value="F:inositol hexakisphosphate binding"/>
    <property type="evidence" value="ECO:0007669"/>
    <property type="project" value="TreeGrafter"/>
</dbReference>
<feature type="transmembrane region" description="Helical" evidence="7">
    <location>
        <begin position="475"/>
        <end position="495"/>
    </location>
</feature>
<feature type="domain" description="EXS" evidence="8">
    <location>
        <begin position="432"/>
        <end position="637"/>
    </location>
</feature>
<dbReference type="CDD" id="cd14477">
    <property type="entry name" value="SPX_XPR1_like"/>
    <property type="match status" value="1"/>
</dbReference>
<protein>
    <submittedName>
        <fullName evidence="11">Xenotropic and polytropic retrovirus receptor 1-like</fullName>
    </submittedName>
</protein>
<evidence type="ECO:0000259" key="9">
    <source>
        <dbReference type="PROSITE" id="PS51382"/>
    </source>
</evidence>
<dbReference type="RefSeq" id="XP_027200147.1">
    <property type="nucleotide sequence ID" value="XM_027344346.1"/>
</dbReference>
<comment type="similarity">
    <text evidence="2">Belongs to the SYG1 (TC 2.A.94) family.</text>
</comment>
<evidence type="ECO:0000256" key="4">
    <source>
        <dbReference type="ARBA" id="ARBA00022989"/>
    </source>
</evidence>
<evidence type="ECO:0000256" key="3">
    <source>
        <dbReference type="ARBA" id="ARBA00022692"/>
    </source>
</evidence>
<feature type="transmembrane region" description="Helical" evidence="7">
    <location>
        <begin position="402"/>
        <end position="422"/>
    </location>
</feature>
<feature type="transmembrane region" description="Helical" evidence="7">
    <location>
        <begin position="270"/>
        <end position="291"/>
    </location>
</feature>
<feature type="transmembrane region" description="Helical" evidence="7">
    <location>
        <begin position="237"/>
        <end position="258"/>
    </location>
</feature>
<evidence type="ECO:0000256" key="6">
    <source>
        <dbReference type="SAM" id="MobiDB-lite"/>
    </source>
</evidence>
<dbReference type="PROSITE" id="PS51380">
    <property type="entry name" value="EXS"/>
    <property type="match status" value="1"/>
</dbReference>
<feature type="domain" description="SPX" evidence="9">
    <location>
        <begin position="1"/>
        <end position="179"/>
    </location>
</feature>
<accession>A0A6P6Y3T4</accession>
<feature type="transmembrane region" description="Helical" evidence="7">
    <location>
        <begin position="372"/>
        <end position="395"/>
    </location>
</feature>
<dbReference type="PANTHER" id="PTHR10783:SF103">
    <property type="entry name" value="SOLUTE CARRIER FAMILY 53 MEMBER 1"/>
    <property type="match status" value="1"/>
</dbReference>
<dbReference type="InParanoid" id="A0A6P6Y3T4"/>
<dbReference type="PROSITE" id="PS51382">
    <property type="entry name" value="SPX"/>
    <property type="match status" value="1"/>
</dbReference>
<dbReference type="Proteomes" id="UP000515146">
    <property type="component" value="Unplaced"/>
</dbReference>
<evidence type="ECO:0000256" key="5">
    <source>
        <dbReference type="ARBA" id="ARBA00023136"/>
    </source>
</evidence>
<evidence type="ECO:0000313" key="10">
    <source>
        <dbReference type="Proteomes" id="UP000515146"/>
    </source>
</evidence>
<dbReference type="FunCoup" id="A0A6P6Y3T4">
    <property type="interactions" value="1746"/>
</dbReference>
<dbReference type="GO" id="GO:0006817">
    <property type="term" value="P:phosphate ion transport"/>
    <property type="evidence" value="ECO:0007669"/>
    <property type="project" value="TreeGrafter"/>
</dbReference>
<dbReference type="GO" id="GO:0005794">
    <property type="term" value="C:Golgi apparatus"/>
    <property type="evidence" value="ECO:0007669"/>
    <property type="project" value="TreeGrafter"/>
</dbReference>
<organism evidence="10 11">
    <name type="scientific">Dermatophagoides pteronyssinus</name>
    <name type="common">European house dust mite</name>
    <dbReference type="NCBI Taxonomy" id="6956"/>
    <lineage>
        <taxon>Eukaryota</taxon>
        <taxon>Metazoa</taxon>
        <taxon>Ecdysozoa</taxon>
        <taxon>Arthropoda</taxon>
        <taxon>Chelicerata</taxon>
        <taxon>Arachnida</taxon>
        <taxon>Acari</taxon>
        <taxon>Acariformes</taxon>
        <taxon>Sarcoptiformes</taxon>
        <taxon>Astigmata</taxon>
        <taxon>Psoroptidia</taxon>
        <taxon>Analgoidea</taxon>
        <taxon>Pyroglyphidae</taxon>
        <taxon>Dermatophagoidinae</taxon>
        <taxon>Dermatophagoides</taxon>
    </lineage>
</organism>
<dbReference type="Pfam" id="PF03105">
    <property type="entry name" value="SPX"/>
    <property type="match status" value="2"/>
</dbReference>
<feature type="compositionally biased region" description="Basic residues" evidence="6">
    <location>
        <begin position="646"/>
        <end position="658"/>
    </location>
</feature>
<keyword evidence="3 7" id="KW-0812">Transmembrane</keyword>
<dbReference type="Pfam" id="PF03124">
    <property type="entry name" value="EXS"/>
    <property type="match status" value="1"/>
</dbReference>
<sequence>MKFAEHLSAHITPEWRKQYIQYEHMKEMLYDAIDSIPIECQEQEFLEIVRKFDEQFLHFCEKELNKINSFFAEKLAEAVRKFNDLKNELDSFIPGSADQDQFDVQFTTPPLFQQSKEAQKKQSRKLLKKINDLKLAFSEFYLNLVLLQNYQTLNFTGFRKILKKHDKLLNTSAGNQWRQNNVDQAPFYTNKEVDKLIEKTENIFANVLEGGNRSRAMKRLRVPPLNAQQSLWTTFRVGFYSGLFIILSAALIIQLIYAHDVIKFNYLCHLFRGPFFIWLFIFLLGINVYGWRTSGVNHVLIFELDPRDHISEQHLFEVSFFFAVIWAFALLGYSFASSFEIDGNLFPLATVVLFILFLINPTKTFRHTARFWLLRVLYRLLVAPFYAVTFADFWLADQLNSLSILFGDAIFYIFFYTNVYYLNSDHNALYMPHGKTYLTFRAFFAALPAWFRFVQCLRRYRDDNYRSLFPHVVNAGKYSTTFFVITFSTLTELTSTIPGDPSSSSFFQLWIAALIISSIYTYSWDVIMDWGLMNVRSTENWLLRNELVYPKHYYHMAYIGDFFGRTMWAFTISLNQVGNINSDWLGTGVATIELFRRFVWNFFRLENEHLNNCGEFRAVRDISIAPITLSSINSQSNGFHKTSAIFKKKDKKNHKPRRSTNQYSIKRSQDDSKSSEVTLLMETTRTITHKDYDKL</sequence>
<reference evidence="11" key="1">
    <citation type="submission" date="2025-08" db="UniProtKB">
        <authorList>
            <consortium name="RefSeq"/>
        </authorList>
    </citation>
    <scope>IDENTIFICATION</scope>
    <source>
        <strain evidence="11">Airmid</strain>
    </source>
</reference>
<evidence type="ECO:0000256" key="7">
    <source>
        <dbReference type="SAM" id="Phobius"/>
    </source>
</evidence>